<dbReference type="InterPro" id="IPR015424">
    <property type="entry name" value="PyrdxlP-dep_Trfase"/>
</dbReference>
<comment type="catalytic activity">
    <reaction evidence="4 6">
        <text>L-kynurenine + H2O = anthranilate + L-alanine + H(+)</text>
        <dbReference type="Rhea" id="RHEA:16813"/>
        <dbReference type="ChEBI" id="CHEBI:15377"/>
        <dbReference type="ChEBI" id="CHEBI:15378"/>
        <dbReference type="ChEBI" id="CHEBI:16567"/>
        <dbReference type="ChEBI" id="CHEBI:57959"/>
        <dbReference type="ChEBI" id="CHEBI:57972"/>
        <dbReference type="EC" id="3.7.1.3"/>
    </reaction>
</comment>
<comment type="function">
    <text evidence="4 6">Catalyzes the cleavage of L-kynurenine (L-Kyn) and L-3-hydroxykynurenine (L-3OHKyn) into anthranilic acid (AA) and 3-hydroxyanthranilic acid (3-OHAA), respectively.</text>
</comment>
<feature type="binding site" evidence="4">
    <location>
        <position position="197"/>
    </location>
    <ligand>
        <name>pyridoxal 5'-phosphate</name>
        <dbReference type="ChEBI" id="CHEBI:597326"/>
    </ligand>
</feature>
<dbReference type="STRING" id="1121937.GCA_000423125_02643"/>
<dbReference type="UniPathway" id="UPA00334">
    <property type="reaction ID" value="UER00455"/>
</dbReference>
<dbReference type="GO" id="GO:0009435">
    <property type="term" value="P:NAD+ biosynthetic process"/>
    <property type="evidence" value="ECO:0007669"/>
    <property type="project" value="UniProtKB-UniRule"/>
</dbReference>
<evidence type="ECO:0000256" key="1">
    <source>
        <dbReference type="ARBA" id="ARBA00022642"/>
    </source>
</evidence>
<evidence type="ECO:0000313" key="8">
    <source>
        <dbReference type="Proteomes" id="UP000259273"/>
    </source>
</evidence>
<dbReference type="AlphaFoldDB" id="A0A3C1KRH8"/>
<dbReference type="Gene3D" id="3.40.640.10">
    <property type="entry name" value="Type I PLP-dependent aspartate aminotransferase-like (Major domain)"/>
    <property type="match status" value="1"/>
</dbReference>
<dbReference type="GO" id="GO:0005737">
    <property type="term" value="C:cytoplasm"/>
    <property type="evidence" value="ECO:0007669"/>
    <property type="project" value="UniProtKB-UniRule"/>
</dbReference>
<comment type="subunit">
    <text evidence="4 6">Homodimer.</text>
</comment>
<evidence type="ECO:0000256" key="4">
    <source>
        <dbReference type="HAMAP-Rule" id="MF_01970"/>
    </source>
</evidence>
<name>A0A3C1KRH8_9GAMM</name>
<dbReference type="GO" id="GO:0097053">
    <property type="term" value="P:L-kynurenine catabolic process"/>
    <property type="evidence" value="ECO:0007669"/>
    <property type="project" value="UniProtKB-UniRule"/>
</dbReference>
<feature type="binding site" evidence="4">
    <location>
        <begin position="122"/>
        <end position="125"/>
    </location>
    <ligand>
        <name>pyridoxal 5'-phosphate</name>
        <dbReference type="ChEBI" id="CHEBI:597326"/>
    </ligand>
</feature>
<evidence type="ECO:0000256" key="6">
    <source>
        <dbReference type="PIRNR" id="PIRNR038800"/>
    </source>
</evidence>
<organism evidence="7 8">
    <name type="scientific">Haliea salexigens</name>
    <dbReference type="NCBI Taxonomy" id="287487"/>
    <lineage>
        <taxon>Bacteria</taxon>
        <taxon>Pseudomonadati</taxon>
        <taxon>Pseudomonadota</taxon>
        <taxon>Gammaproteobacteria</taxon>
        <taxon>Cellvibrionales</taxon>
        <taxon>Halieaceae</taxon>
        <taxon>Haliea</taxon>
    </lineage>
</organism>
<evidence type="ECO:0000313" key="7">
    <source>
        <dbReference type="EMBL" id="HAN28806.1"/>
    </source>
</evidence>
<evidence type="ECO:0000256" key="2">
    <source>
        <dbReference type="ARBA" id="ARBA00022801"/>
    </source>
</evidence>
<comment type="pathway">
    <text evidence="4 6">Cofactor biosynthesis; NAD(+) biosynthesis; quinolinate from L-kynurenine: step 2/3.</text>
</comment>
<feature type="binding site" evidence="4">
    <location>
        <position position="194"/>
    </location>
    <ligand>
        <name>pyridoxal 5'-phosphate</name>
        <dbReference type="ChEBI" id="CHEBI:597326"/>
    </ligand>
</feature>
<sequence>MKDAAALDADDALGYLRGRFQLPADTVYLDGNSLGVLPAAVPARLAQLLRDEWGQDLISSWNRHDWIGMPVAVGEKIAGLLGAGPGQVICCDSISVNLFKLLTTALQLRPGRTVILSEEGNFPTDLYLTQGISDLLGTARCSVRSVPPEELISAMAEDVAVLMLTQVNFRDGSLHDMQALTRAAHDRGILVLWDLAHSAGVLPIELDAWQVDMAVGCGYKFLNGGPGAPAFVYLASRHQNQVAQPLCGWLGHAQPFAFEPGYRPAAGVQRYLAGTPGILGMAALDTALDCFAGVSMTALRAKSLALSGYFINGLQEELHGGVLRLLTPRDASRRGSQVALSHPHAWGVSQALIAAGVIVDFREPDVVRFGFAPLYNSFSDVAYALGRLRHILATEAYRDARFSERPRVT</sequence>
<dbReference type="InterPro" id="IPR015422">
    <property type="entry name" value="PyrdxlP-dep_Trfase_small"/>
</dbReference>
<feature type="modified residue" description="N6-(pyridoxal phosphate)lysine" evidence="4">
    <location>
        <position position="220"/>
    </location>
</feature>
<dbReference type="GO" id="GO:0030429">
    <property type="term" value="F:kynureninase activity"/>
    <property type="evidence" value="ECO:0007669"/>
    <property type="project" value="UniProtKB-UniRule"/>
</dbReference>
<keyword evidence="3 4" id="KW-0663">Pyridoxal phosphate</keyword>
<reference evidence="7 8" key="1">
    <citation type="journal article" date="2018" name="Nat. Biotechnol.">
        <title>A standardized bacterial taxonomy based on genome phylogeny substantially revises the tree of life.</title>
        <authorList>
            <person name="Parks D.H."/>
            <person name="Chuvochina M."/>
            <person name="Waite D.W."/>
            <person name="Rinke C."/>
            <person name="Skarshewski A."/>
            <person name="Chaumeil P.A."/>
            <person name="Hugenholtz P."/>
        </authorList>
    </citation>
    <scope>NUCLEOTIDE SEQUENCE [LARGE SCALE GENOMIC DNA]</scope>
    <source>
        <strain evidence="7">UBA9158</strain>
    </source>
</reference>
<comment type="similarity">
    <text evidence="4 6">Belongs to the kynureninase family.</text>
</comment>
<dbReference type="GO" id="GO:0019805">
    <property type="term" value="P:quinolinate biosynthetic process"/>
    <property type="evidence" value="ECO:0007669"/>
    <property type="project" value="UniProtKB-UniRule"/>
</dbReference>
<dbReference type="PANTHER" id="PTHR14084">
    <property type="entry name" value="KYNURENINASE"/>
    <property type="match status" value="1"/>
</dbReference>
<comment type="pathway">
    <text evidence="4 6">Amino-acid degradation; L-kynurenine degradation; L-alanine and anthranilate from L-kynurenine: step 1/1.</text>
</comment>
<dbReference type="Proteomes" id="UP000259273">
    <property type="component" value="Unassembled WGS sequence"/>
</dbReference>
<dbReference type="PIRSF" id="PIRSF038800">
    <property type="entry name" value="KYNU"/>
    <property type="match status" value="1"/>
</dbReference>
<dbReference type="EMBL" id="DMND01000188">
    <property type="protein sequence ID" value="HAN28806.1"/>
    <property type="molecule type" value="Genomic_DNA"/>
</dbReference>
<comment type="cofactor">
    <cofactor evidence="4 6">
        <name>pyridoxal 5'-phosphate</name>
        <dbReference type="ChEBI" id="CHEBI:597326"/>
    </cofactor>
</comment>
<feature type="binding site" evidence="4">
    <location>
        <position position="165"/>
    </location>
    <ligand>
        <name>pyridoxal 5'-phosphate</name>
        <dbReference type="ChEBI" id="CHEBI:597326"/>
    </ligand>
</feature>
<feature type="binding site" evidence="4">
    <location>
        <position position="94"/>
    </location>
    <ligand>
        <name>pyridoxal 5'-phosphate</name>
        <dbReference type="ChEBI" id="CHEBI:597326"/>
    </ligand>
</feature>
<dbReference type="Gene3D" id="3.90.1150.10">
    <property type="entry name" value="Aspartate Aminotransferase, domain 1"/>
    <property type="match status" value="1"/>
</dbReference>
<feature type="binding site" evidence="4">
    <location>
        <position position="95"/>
    </location>
    <ligand>
        <name>pyridoxal 5'-phosphate</name>
        <dbReference type="ChEBI" id="CHEBI:597326"/>
    </ligand>
</feature>
<dbReference type="UniPathway" id="UPA00253">
    <property type="reaction ID" value="UER00329"/>
</dbReference>
<keyword evidence="2 4" id="KW-0378">Hydrolase</keyword>
<comment type="catalytic activity">
    <reaction evidence="6">
        <text>3-hydroxy-L-kynurenine + H2O = 3-hydroxyanthranilate + L-alanine + H(+)</text>
        <dbReference type="Rhea" id="RHEA:25143"/>
        <dbReference type="ChEBI" id="CHEBI:15377"/>
        <dbReference type="ChEBI" id="CHEBI:15378"/>
        <dbReference type="ChEBI" id="CHEBI:36559"/>
        <dbReference type="ChEBI" id="CHEBI:57972"/>
        <dbReference type="ChEBI" id="CHEBI:58125"/>
        <dbReference type="EC" id="3.7.1.3"/>
    </reaction>
</comment>
<dbReference type="InterPro" id="IPR010111">
    <property type="entry name" value="Kynureninase"/>
</dbReference>
<proteinExistence type="inferred from homology"/>
<dbReference type="NCBIfam" id="TIGR01814">
    <property type="entry name" value="kynureninase"/>
    <property type="match status" value="1"/>
</dbReference>
<dbReference type="GO" id="GO:0019441">
    <property type="term" value="P:L-tryptophan catabolic process to kynurenine"/>
    <property type="evidence" value="ECO:0007669"/>
    <property type="project" value="TreeGrafter"/>
</dbReference>
<dbReference type="EC" id="3.7.1.3" evidence="4 5"/>
<protein>
    <recommendedName>
        <fullName evidence="4 5">Kynureninase</fullName>
        <ecNumber evidence="4 5">3.7.1.3</ecNumber>
    </recommendedName>
    <alternativeName>
        <fullName evidence="4">L-kynurenine hydrolase</fullName>
    </alternativeName>
</protein>
<dbReference type="InterPro" id="IPR015421">
    <property type="entry name" value="PyrdxlP-dep_Trfase_major"/>
</dbReference>
<feature type="binding site" evidence="4">
    <location>
        <position position="275"/>
    </location>
    <ligand>
        <name>pyridoxal 5'-phosphate</name>
        <dbReference type="ChEBI" id="CHEBI:597326"/>
    </ligand>
</feature>
<dbReference type="PANTHER" id="PTHR14084:SF0">
    <property type="entry name" value="KYNURENINASE"/>
    <property type="match status" value="1"/>
</dbReference>
<dbReference type="GO" id="GO:0043420">
    <property type="term" value="P:anthranilate metabolic process"/>
    <property type="evidence" value="ECO:0007669"/>
    <property type="project" value="TreeGrafter"/>
</dbReference>
<dbReference type="HAMAP" id="MF_01970">
    <property type="entry name" value="Kynureninase"/>
    <property type="match status" value="1"/>
</dbReference>
<evidence type="ECO:0000256" key="5">
    <source>
        <dbReference type="NCBIfam" id="TIGR01814"/>
    </source>
</evidence>
<comment type="caution">
    <text evidence="7">The sequence shown here is derived from an EMBL/GenBank/DDBJ whole genome shotgun (WGS) entry which is preliminary data.</text>
</comment>
<dbReference type="SUPFAM" id="SSF53383">
    <property type="entry name" value="PLP-dependent transferases"/>
    <property type="match status" value="1"/>
</dbReference>
<dbReference type="Pfam" id="PF22580">
    <property type="entry name" value="KYNU_C"/>
    <property type="match status" value="1"/>
</dbReference>
<keyword evidence="1 4" id="KW-0662">Pyridine nucleotide biosynthesis</keyword>
<evidence type="ECO:0000256" key="3">
    <source>
        <dbReference type="ARBA" id="ARBA00022898"/>
    </source>
</evidence>
<accession>A0A3C1KRH8</accession>
<gene>
    <name evidence="4 7" type="primary">kynU</name>
    <name evidence="7" type="ORF">DCP75_13990</name>
</gene>
<dbReference type="GO" id="GO:0030170">
    <property type="term" value="F:pyridoxal phosphate binding"/>
    <property type="evidence" value="ECO:0007669"/>
    <property type="project" value="UniProtKB-UniRule"/>
</dbReference>
<feature type="binding site" evidence="4">
    <location>
        <position position="219"/>
    </location>
    <ligand>
        <name>pyridoxal 5'-phosphate</name>
        <dbReference type="ChEBI" id="CHEBI:597326"/>
    </ligand>
</feature>
<feature type="binding site" evidence="4">
    <location>
        <position position="249"/>
    </location>
    <ligand>
        <name>pyridoxal 5'-phosphate</name>
        <dbReference type="ChEBI" id="CHEBI:597326"/>
    </ligand>
</feature>